<dbReference type="GO" id="GO:0004519">
    <property type="term" value="F:endonuclease activity"/>
    <property type="evidence" value="ECO:0007669"/>
    <property type="project" value="UniProtKB-KW"/>
</dbReference>
<evidence type="ECO:0000259" key="1">
    <source>
        <dbReference type="Pfam" id="PF03372"/>
    </source>
</evidence>
<dbReference type="EMBL" id="CP113432">
    <property type="protein sequence ID" value="WAI52079.1"/>
    <property type="molecule type" value="Genomic_DNA"/>
</dbReference>
<gene>
    <name evidence="2" type="ORF">OU419_12770</name>
</gene>
<accession>A0ABY7A4V8</accession>
<evidence type="ECO:0000313" key="2">
    <source>
        <dbReference type="EMBL" id="WAI52079.1"/>
    </source>
</evidence>
<organism evidence="2 3">
    <name type="scientific">Pseudomonas triclosanedens</name>
    <dbReference type="NCBI Taxonomy" id="2961893"/>
    <lineage>
        <taxon>Bacteria</taxon>
        <taxon>Pseudomonadati</taxon>
        <taxon>Pseudomonadota</taxon>
        <taxon>Gammaproteobacteria</taxon>
        <taxon>Pseudomonadales</taxon>
        <taxon>Pseudomonadaceae</taxon>
        <taxon>Pseudomonas</taxon>
    </lineage>
</organism>
<dbReference type="RefSeq" id="WP_254472732.1">
    <property type="nucleotide sequence ID" value="NZ_CP113432.1"/>
</dbReference>
<keyword evidence="2" id="KW-0378">Hydrolase</keyword>
<reference evidence="2" key="1">
    <citation type="submission" date="2022-11" db="EMBL/GenBank/DDBJ databases">
        <title>Pseudomonas triclosanedens sp. nov., a triclosan degrader isolated from activated sludge.</title>
        <authorList>
            <person name="Yin Y."/>
            <person name="Lu Z."/>
        </authorList>
    </citation>
    <scope>NUCLEOTIDE SEQUENCE</scope>
    <source>
        <strain evidence="2">ZM23</strain>
    </source>
</reference>
<dbReference type="Proteomes" id="UP001163624">
    <property type="component" value="Chromosome"/>
</dbReference>
<feature type="domain" description="Endonuclease/exonuclease/phosphatase" evidence="1">
    <location>
        <begin position="38"/>
        <end position="287"/>
    </location>
</feature>
<dbReference type="PANTHER" id="PTHR11371:SF31">
    <property type="entry name" value="EXTRACELLULAR NUCLEASE"/>
    <property type="match status" value="1"/>
</dbReference>
<evidence type="ECO:0000313" key="3">
    <source>
        <dbReference type="Proteomes" id="UP001163624"/>
    </source>
</evidence>
<dbReference type="InterPro" id="IPR036691">
    <property type="entry name" value="Endo/exonu/phosph_ase_sf"/>
</dbReference>
<keyword evidence="2" id="KW-0540">Nuclease</keyword>
<sequence>MFHGDLDVASAKVLRELQDRIKALNLPSSELDESILVASWNIRAFGQGKRTPLALHLIAEIIGQFDLVSVVELRENLGDLSTVLKYLGPYWSVVYSDVTEDYGGNWERLAFVYDKRAVQFSGLAGSGIPPRKRVGEEYIGAESFWRPPYSAAFCSGSFDFVAIAAHLRWGDSQTARLDEIRRFAEWVDFKMRRNKTVDTDIIVFGDFNTETPEMHAALLSKGFKMPTALVDIKTTLAQQQHYDHILHNPEFLKSFTNEGGVCKLFSEDDAHWFGVSRANLSFQLSDHFPIWAKVMVDTDAEKLDQLIRGN</sequence>
<dbReference type="CDD" id="cd10283">
    <property type="entry name" value="MnuA_DNase1-like"/>
    <property type="match status" value="1"/>
</dbReference>
<keyword evidence="2" id="KW-0255">Endonuclease</keyword>
<protein>
    <submittedName>
        <fullName evidence="2">Endonuclease/exonuclease/phosphatase family protein</fullName>
    </submittedName>
</protein>
<dbReference type="Pfam" id="PF03372">
    <property type="entry name" value="Exo_endo_phos"/>
    <property type="match status" value="1"/>
</dbReference>
<dbReference type="Gene3D" id="3.60.10.10">
    <property type="entry name" value="Endonuclease/exonuclease/phosphatase"/>
    <property type="match status" value="1"/>
</dbReference>
<proteinExistence type="predicted"/>
<dbReference type="SUPFAM" id="SSF56219">
    <property type="entry name" value="DNase I-like"/>
    <property type="match status" value="1"/>
</dbReference>
<keyword evidence="3" id="KW-1185">Reference proteome</keyword>
<dbReference type="InterPro" id="IPR005135">
    <property type="entry name" value="Endo/exonuclease/phosphatase"/>
</dbReference>
<dbReference type="PANTHER" id="PTHR11371">
    <property type="entry name" value="DEOXYRIBONUCLEASE"/>
    <property type="match status" value="1"/>
</dbReference>
<name>A0ABY7A4V8_9PSED</name>